<gene>
    <name evidence="8" type="ORF">DJ019_09155</name>
</gene>
<organism evidence="8 9">
    <name type="scientific">Phenylobacterium kunshanense</name>
    <dbReference type="NCBI Taxonomy" id="1445034"/>
    <lineage>
        <taxon>Bacteria</taxon>
        <taxon>Pseudomonadati</taxon>
        <taxon>Pseudomonadota</taxon>
        <taxon>Alphaproteobacteria</taxon>
        <taxon>Caulobacterales</taxon>
        <taxon>Caulobacteraceae</taxon>
        <taxon>Phenylobacterium</taxon>
    </lineage>
</organism>
<protein>
    <submittedName>
        <fullName evidence="8">Type IV secretion system protein VirB10</fullName>
    </submittedName>
</protein>
<dbReference type="NCBIfam" id="NF038091">
    <property type="entry name" value="T4SS_VirB10"/>
    <property type="match status" value="1"/>
</dbReference>
<dbReference type="EMBL" id="QFYS01000003">
    <property type="protein sequence ID" value="RAK66402.1"/>
    <property type="molecule type" value="Genomic_DNA"/>
</dbReference>
<evidence type="ECO:0000256" key="2">
    <source>
        <dbReference type="ARBA" id="ARBA00010265"/>
    </source>
</evidence>
<feature type="region of interest" description="Disordered" evidence="7">
    <location>
        <begin position="1"/>
        <end position="31"/>
    </location>
</feature>
<sequence>MTDVPTASSPDTDPPLDRTISPIAGPLSSGGRGKALAFAGLLVGCGAVALATWSAEQPRPERKRETPARQVVAFEPAKSPPPTLAQPGAGSPSLTKPGGGDIVPAIEGSTTEASTPTTRTGSVSPREAARRSPLMAYSRGGGLSLAGGAPALIPALAPDRAATELDDLRRGSTIGRATAAPVGDRNFLVLAGATIPCVLQTAIDTTTAGYVTCLIDRDVYSDNGAVVLLEKGARVLGEYRTGMRQGQARVFVLWTRAVTPNGVAISLASPASDALGRAGFGGTVDTHFWDRFGAAILLSIIDGGAAALADDGAVGTVRLPSDAAGLAVRQGDDIRPTLRKDQGSEVAIQVAQDLDFSSVYALRPRP</sequence>
<evidence type="ECO:0000256" key="7">
    <source>
        <dbReference type="SAM" id="MobiDB-lite"/>
    </source>
</evidence>
<keyword evidence="5" id="KW-1133">Transmembrane helix</keyword>
<dbReference type="Proteomes" id="UP000249524">
    <property type="component" value="Unassembled WGS sequence"/>
</dbReference>
<evidence type="ECO:0000256" key="5">
    <source>
        <dbReference type="ARBA" id="ARBA00022989"/>
    </source>
</evidence>
<feature type="compositionally biased region" description="Polar residues" evidence="7">
    <location>
        <begin position="1"/>
        <end position="11"/>
    </location>
</feature>
<feature type="compositionally biased region" description="Low complexity" evidence="7">
    <location>
        <begin position="109"/>
        <end position="122"/>
    </location>
</feature>
<dbReference type="Gene3D" id="2.40.128.260">
    <property type="entry name" value="Type IV secretion system, VirB10/TraB/TrbI"/>
    <property type="match status" value="2"/>
</dbReference>
<evidence type="ECO:0000256" key="4">
    <source>
        <dbReference type="ARBA" id="ARBA00022692"/>
    </source>
</evidence>
<keyword evidence="6" id="KW-0472">Membrane</keyword>
<evidence type="ECO:0000256" key="3">
    <source>
        <dbReference type="ARBA" id="ARBA00022475"/>
    </source>
</evidence>
<keyword evidence="9" id="KW-1185">Reference proteome</keyword>
<evidence type="ECO:0000256" key="6">
    <source>
        <dbReference type="ARBA" id="ARBA00023136"/>
    </source>
</evidence>
<dbReference type="RefSeq" id="WP_111275711.1">
    <property type="nucleotide sequence ID" value="NZ_QFYS01000003.1"/>
</dbReference>
<dbReference type="OrthoDB" id="9807354at2"/>
<keyword evidence="4" id="KW-0812">Transmembrane</keyword>
<evidence type="ECO:0000313" key="9">
    <source>
        <dbReference type="Proteomes" id="UP000249524"/>
    </source>
</evidence>
<accession>A0A328BFY4</accession>
<reference evidence="8 9" key="1">
    <citation type="submission" date="2018-05" db="EMBL/GenBank/DDBJ databases">
        <authorList>
            <person name="Lanie J.A."/>
            <person name="Ng W.-L."/>
            <person name="Kazmierczak K.M."/>
            <person name="Andrzejewski T.M."/>
            <person name="Davidsen T.M."/>
            <person name="Wayne K.J."/>
            <person name="Tettelin H."/>
            <person name="Glass J.I."/>
            <person name="Rusch D."/>
            <person name="Podicherti R."/>
            <person name="Tsui H.-C.T."/>
            <person name="Winkler M.E."/>
        </authorList>
    </citation>
    <scope>NUCLEOTIDE SEQUENCE [LARGE SCALE GENOMIC DNA]</scope>
    <source>
        <strain evidence="8 9">BUT-10</strain>
    </source>
</reference>
<dbReference type="InterPro" id="IPR047695">
    <property type="entry name" value="T4SS_VirB10/PtlG"/>
</dbReference>
<dbReference type="GO" id="GO:0005886">
    <property type="term" value="C:plasma membrane"/>
    <property type="evidence" value="ECO:0007669"/>
    <property type="project" value="UniProtKB-SubCell"/>
</dbReference>
<name>A0A328BFY4_9CAUL</name>
<keyword evidence="3" id="KW-1003">Cell membrane</keyword>
<feature type="region of interest" description="Disordered" evidence="7">
    <location>
        <begin position="74"/>
        <end position="133"/>
    </location>
</feature>
<dbReference type="CDD" id="cd16429">
    <property type="entry name" value="VirB10"/>
    <property type="match status" value="1"/>
</dbReference>
<comment type="subcellular location">
    <subcellularLocation>
        <location evidence="1">Cell membrane</location>
        <topology evidence="1">Single-pass membrane protein</topology>
    </subcellularLocation>
</comment>
<evidence type="ECO:0000313" key="8">
    <source>
        <dbReference type="EMBL" id="RAK66402.1"/>
    </source>
</evidence>
<proteinExistence type="inferred from homology"/>
<evidence type="ECO:0000256" key="1">
    <source>
        <dbReference type="ARBA" id="ARBA00004162"/>
    </source>
</evidence>
<dbReference type="Pfam" id="PF03743">
    <property type="entry name" value="TrbI"/>
    <property type="match status" value="1"/>
</dbReference>
<dbReference type="AlphaFoldDB" id="A0A328BFY4"/>
<dbReference type="InterPro" id="IPR042217">
    <property type="entry name" value="T4SS_VirB10/TrbI"/>
</dbReference>
<comment type="similarity">
    <text evidence="2">Belongs to the TrbI/VirB10 family.</text>
</comment>
<dbReference type="InterPro" id="IPR005498">
    <property type="entry name" value="T4SS_VirB10/TraB/TrbI"/>
</dbReference>
<comment type="caution">
    <text evidence="8">The sequence shown here is derived from an EMBL/GenBank/DDBJ whole genome shotgun (WGS) entry which is preliminary data.</text>
</comment>